<dbReference type="InterPro" id="IPR027806">
    <property type="entry name" value="HARBI1_dom"/>
</dbReference>
<evidence type="ECO:0000256" key="2">
    <source>
        <dbReference type="ARBA" id="ARBA00004123"/>
    </source>
</evidence>
<dbReference type="GO" id="GO:0005634">
    <property type="term" value="C:nucleus"/>
    <property type="evidence" value="ECO:0007669"/>
    <property type="project" value="UniProtKB-SubCell"/>
</dbReference>
<dbReference type="PANTHER" id="PTHR22930">
    <property type="match status" value="1"/>
</dbReference>
<dbReference type="GO" id="GO:0016787">
    <property type="term" value="F:hydrolase activity"/>
    <property type="evidence" value="ECO:0007669"/>
    <property type="project" value="UniProtKB-KW"/>
</dbReference>
<feature type="domain" description="DDE Tnp4" evidence="8">
    <location>
        <begin position="151"/>
        <end position="316"/>
    </location>
</feature>
<evidence type="ECO:0000256" key="5">
    <source>
        <dbReference type="ARBA" id="ARBA00022723"/>
    </source>
</evidence>
<dbReference type="GO" id="GO:0004518">
    <property type="term" value="F:nuclease activity"/>
    <property type="evidence" value="ECO:0007669"/>
    <property type="project" value="UniProtKB-KW"/>
</dbReference>
<dbReference type="Pfam" id="PF13359">
    <property type="entry name" value="DDE_Tnp_4"/>
    <property type="match status" value="1"/>
</dbReference>
<keyword evidence="10" id="KW-1185">Reference proteome</keyword>
<dbReference type="PANTHER" id="PTHR22930:SF269">
    <property type="entry name" value="NUCLEASE HARBI1-LIKE PROTEIN"/>
    <property type="match status" value="1"/>
</dbReference>
<dbReference type="Proteomes" id="UP001151699">
    <property type="component" value="Chromosome A"/>
</dbReference>
<proteinExistence type="inferred from homology"/>
<evidence type="ECO:0000313" key="10">
    <source>
        <dbReference type="Proteomes" id="UP001151699"/>
    </source>
</evidence>
<keyword evidence="6" id="KW-0378">Hydrolase</keyword>
<organism evidence="9 10">
    <name type="scientific">Pseudolycoriella hygida</name>
    <dbReference type="NCBI Taxonomy" id="35572"/>
    <lineage>
        <taxon>Eukaryota</taxon>
        <taxon>Metazoa</taxon>
        <taxon>Ecdysozoa</taxon>
        <taxon>Arthropoda</taxon>
        <taxon>Hexapoda</taxon>
        <taxon>Insecta</taxon>
        <taxon>Pterygota</taxon>
        <taxon>Neoptera</taxon>
        <taxon>Endopterygota</taxon>
        <taxon>Diptera</taxon>
        <taxon>Nematocera</taxon>
        <taxon>Sciaroidea</taxon>
        <taxon>Sciaridae</taxon>
        <taxon>Pseudolycoriella</taxon>
    </lineage>
</organism>
<name>A0A9Q0S849_9DIPT</name>
<evidence type="ECO:0000256" key="6">
    <source>
        <dbReference type="ARBA" id="ARBA00022801"/>
    </source>
</evidence>
<dbReference type="InterPro" id="IPR045249">
    <property type="entry name" value="HARBI1-like"/>
</dbReference>
<comment type="caution">
    <text evidence="9">The sequence shown here is derived from an EMBL/GenBank/DDBJ whole genome shotgun (WGS) entry which is preliminary data.</text>
</comment>
<evidence type="ECO:0000256" key="7">
    <source>
        <dbReference type="ARBA" id="ARBA00023242"/>
    </source>
</evidence>
<evidence type="ECO:0000259" key="8">
    <source>
        <dbReference type="Pfam" id="PF13359"/>
    </source>
</evidence>
<dbReference type="EMBL" id="WJQU01000001">
    <property type="protein sequence ID" value="KAJ6647588.1"/>
    <property type="molecule type" value="Genomic_DNA"/>
</dbReference>
<evidence type="ECO:0000256" key="4">
    <source>
        <dbReference type="ARBA" id="ARBA00022722"/>
    </source>
</evidence>
<reference evidence="9" key="1">
    <citation type="submission" date="2022-07" db="EMBL/GenBank/DDBJ databases">
        <authorList>
            <person name="Trinca V."/>
            <person name="Uliana J.V.C."/>
            <person name="Torres T.T."/>
            <person name="Ward R.J."/>
            <person name="Monesi N."/>
        </authorList>
    </citation>
    <scope>NUCLEOTIDE SEQUENCE</scope>
    <source>
        <strain evidence="9">HSMRA1968</strain>
        <tissue evidence="9">Whole embryos</tissue>
    </source>
</reference>
<keyword evidence="5" id="KW-0479">Metal-binding</keyword>
<sequence>MRENRRWAVHPINKSREENGEFATLFPKLEQYPERYEQYLRMSKDRFDFLLDQIKARITGITTNFKTPIGPKEKLVVTLRFLAVGSSYADFAFRFRMGASTIRKIVMETVEAIVEQLLSVVMSSQTQESWTEVADEFYTKWHFPNTVGAGDGKHIGIFCPPKSGSENFNYKKTFSVNLMALVDASYKFVMIDVGASGSNHDATVFWNSAFGKMWHNQDVRLNLPAPKPLPKTSDIVPYQIIADDAFGQTTTIMTPYPGNGLWREQRIFNYRLSRARRVVENAFGSLCQVWRSLLKRVEANVGFAKKLVTAFCILHNFLKISLTEIVKVLNREDSTETQLPLAIATNRSSGEAVAMRNRFASWCIKEGDVAFQYKMI</sequence>
<keyword evidence="4" id="KW-0540">Nuclease</keyword>
<evidence type="ECO:0000313" key="9">
    <source>
        <dbReference type="EMBL" id="KAJ6647588.1"/>
    </source>
</evidence>
<comment type="similarity">
    <text evidence="3">Belongs to the HARBI1 family.</text>
</comment>
<dbReference type="GO" id="GO:0046872">
    <property type="term" value="F:metal ion binding"/>
    <property type="evidence" value="ECO:0007669"/>
    <property type="project" value="UniProtKB-KW"/>
</dbReference>
<keyword evidence="7" id="KW-0539">Nucleus</keyword>
<dbReference type="OrthoDB" id="1681765at2759"/>
<protein>
    <submittedName>
        <fullName evidence="9">Protein ALP1-like</fullName>
    </submittedName>
</protein>
<comment type="subcellular location">
    <subcellularLocation>
        <location evidence="2">Nucleus</location>
    </subcellularLocation>
</comment>
<evidence type="ECO:0000256" key="3">
    <source>
        <dbReference type="ARBA" id="ARBA00006958"/>
    </source>
</evidence>
<dbReference type="AlphaFoldDB" id="A0A9Q0S849"/>
<gene>
    <name evidence="9" type="ORF">Bhyg_02811</name>
</gene>
<evidence type="ECO:0000256" key="1">
    <source>
        <dbReference type="ARBA" id="ARBA00001968"/>
    </source>
</evidence>
<accession>A0A9Q0S849</accession>
<comment type="cofactor">
    <cofactor evidence="1">
        <name>a divalent metal cation</name>
        <dbReference type="ChEBI" id="CHEBI:60240"/>
    </cofactor>
</comment>